<name>A0ABS6IKY1_9HYPH</name>
<evidence type="ECO:0000256" key="1">
    <source>
        <dbReference type="SAM" id="MobiDB-lite"/>
    </source>
</evidence>
<gene>
    <name evidence="2" type="ORF">KQ910_12390</name>
</gene>
<dbReference type="RefSeq" id="WP_216960317.1">
    <property type="nucleotide sequence ID" value="NZ_JAHOPB010000001.1"/>
</dbReference>
<organism evidence="2 3">
    <name type="scientific">Reyranella humidisoli</name>
    <dbReference type="NCBI Taxonomy" id="2849149"/>
    <lineage>
        <taxon>Bacteria</taxon>
        <taxon>Pseudomonadati</taxon>
        <taxon>Pseudomonadota</taxon>
        <taxon>Alphaproteobacteria</taxon>
        <taxon>Hyphomicrobiales</taxon>
        <taxon>Reyranellaceae</taxon>
        <taxon>Reyranella</taxon>
    </lineage>
</organism>
<dbReference type="Proteomes" id="UP000727907">
    <property type="component" value="Unassembled WGS sequence"/>
</dbReference>
<keyword evidence="3" id="KW-1185">Reference proteome</keyword>
<evidence type="ECO:0000313" key="2">
    <source>
        <dbReference type="EMBL" id="MBU8874564.1"/>
    </source>
</evidence>
<proteinExistence type="predicted"/>
<comment type="caution">
    <text evidence="2">The sequence shown here is derived from an EMBL/GenBank/DDBJ whole genome shotgun (WGS) entry which is preliminary data.</text>
</comment>
<feature type="region of interest" description="Disordered" evidence="1">
    <location>
        <begin position="1"/>
        <end position="22"/>
    </location>
</feature>
<sequence length="122" mass="13539">MSDIEALRKSLSVSSEELASEDKKKMAVEAITKILDALGRGVAPFGEWEQRCLGAAIIAIRSSKFDEARSFARRALWPEENRRNSGVARLPLRPGMLSLAELAHELETARKLPPRGKPRTVE</sequence>
<dbReference type="EMBL" id="JAHOPB010000001">
    <property type="protein sequence ID" value="MBU8874564.1"/>
    <property type="molecule type" value="Genomic_DNA"/>
</dbReference>
<reference evidence="2 3" key="1">
    <citation type="submission" date="2021-06" db="EMBL/GenBank/DDBJ databases">
        <authorList>
            <person name="Lee D.H."/>
        </authorList>
    </citation>
    <scope>NUCLEOTIDE SEQUENCE [LARGE SCALE GENOMIC DNA]</scope>
    <source>
        <strain evidence="2 3">MMS21-HV4-11</strain>
    </source>
</reference>
<protein>
    <submittedName>
        <fullName evidence="2">Uncharacterized protein</fullName>
    </submittedName>
</protein>
<evidence type="ECO:0000313" key="3">
    <source>
        <dbReference type="Proteomes" id="UP000727907"/>
    </source>
</evidence>
<accession>A0ABS6IKY1</accession>